<dbReference type="Gene3D" id="3.40.50.10140">
    <property type="entry name" value="Toll/interleukin-1 receptor homology (TIR) domain"/>
    <property type="match status" value="1"/>
</dbReference>
<dbReference type="NCBIfam" id="TIGR04276">
    <property type="entry name" value="FxsC_Cterm"/>
    <property type="match status" value="1"/>
</dbReference>
<sequence length="410" mass="44305">MTAASPARRGSYFFLSYAHSAPALDEVPVDTDHWVRVFHDDLTAAVRQVARPDVDAGAGLVDDLVRPGTDWGETLAGALGSAEVFVALYSPAYFKRAWPLRERTSFQRRLRHLRDGADRQRHLLPVLWSPLLTWERRTEIREALVIGEGVPGYADNGLRALCMLRSYEGQYREIVRRIAARIVEVAEHHPIGPSWAPAPRDVEDPAGAPAQLVVAVLARTADDAPHGRAGHVYGADAGQWRPFAEPQARPLADYVAITAERLGLPARTASLAVTQPAAATAVAAPAAAGGDSAAVLLVDPWVAADDGGAARIRAALSALPSWVVPVVVVDRRDPQFQVGAELAGRIAGLAGETVAPRVVEARDLRHFLEAVPVLVTEARRRHLRQAPVFIMEPERTAPAGAQRPWKRGDG</sequence>
<evidence type="ECO:0000259" key="1">
    <source>
        <dbReference type="Pfam" id="PF13676"/>
    </source>
</evidence>
<dbReference type="EMBL" id="CP073767">
    <property type="protein sequence ID" value="UWZ59206.1"/>
    <property type="molecule type" value="Genomic_DNA"/>
</dbReference>
<evidence type="ECO:0000313" key="2">
    <source>
        <dbReference type="EMBL" id="UWZ59206.1"/>
    </source>
</evidence>
<dbReference type="OrthoDB" id="9150238at2"/>
<name>A0A9Q9IPE0_9ACTN</name>
<dbReference type="RefSeq" id="WP_052387479.1">
    <property type="nucleotide sequence ID" value="NZ_CP073767.1"/>
</dbReference>
<organism evidence="2 3">
    <name type="scientific">Dactylosporangium aurantiacum</name>
    <dbReference type="NCBI Taxonomy" id="35754"/>
    <lineage>
        <taxon>Bacteria</taxon>
        <taxon>Bacillati</taxon>
        <taxon>Actinomycetota</taxon>
        <taxon>Actinomycetes</taxon>
        <taxon>Micromonosporales</taxon>
        <taxon>Micromonosporaceae</taxon>
        <taxon>Dactylosporangium</taxon>
    </lineage>
</organism>
<gene>
    <name evidence="2" type="ORF">Daura_25440</name>
</gene>
<evidence type="ECO:0000313" key="3">
    <source>
        <dbReference type="Proteomes" id="UP001058003"/>
    </source>
</evidence>
<dbReference type="InterPro" id="IPR035897">
    <property type="entry name" value="Toll_tir_struct_dom_sf"/>
</dbReference>
<dbReference type="InterPro" id="IPR047603">
    <property type="entry name" value="FxsC_N"/>
</dbReference>
<feature type="domain" description="TIR" evidence="1">
    <location>
        <begin position="13"/>
        <end position="129"/>
    </location>
</feature>
<keyword evidence="3" id="KW-1185">Reference proteome</keyword>
<accession>A0A9Q9IPE0</accession>
<dbReference type="AlphaFoldDB" id="A0A9Q9IPE0"/>
<protein>
    <submittedName>
        <fullName evidence="2">TIR domain-containing protein</fullName>
    </submittedName>
</protein>
<dbReference type="InterPro" id="IPR000157">
    <property type="entry name" value="TIR_dom"/>
</dbReference>
<dbReference type="KEGG" id="daur:Daura_25440"/>
<dbReference type="GO" id="GO:0007165">
    <property type="term" value="P:signal transduction"/>
    <property type="evidence" value="ECO:0007669"/>
    <property type="project" value="InterPro"/>
</dbReference>
<proteinExistence type="predicted"/>
<reference evidence="2" key="1">
    <citation type="submission" date="2021-04" db="EMBL/GenBank/DDBJ databases">
        <title>Dactylosporangium aurantiacum NRRL B-8018 full assembly.</title>
        <authorList>
            <person name="Hartkoorn R.C."/>
            <person name="Beaudoing E."/>
            <person name="Hot D."/>
        </authorList>
    </citation>
    <scope>NUCLEOTIDE SEQUENCE</scope>
    <source>
        <strain evidence="2">NRRL B-8018</strain>
    </source>
</reference>
<dbReference type="InterPro" id="IPR026367">
    <property type="entry name" value="FxsC_C"/>
</dbReference>
<dbReference type="Pfam" id="PF13676">
    <property type="entry name" value="TIR_2"/>
    <property type="match status" value="1"/>
</dbReference>
<dbReference type="NCBIfam" id="NF040588">
    <property type="entry name" value="FxsC_Nterm"/>
    <property type="match status" value="1"/>
</dbReference>
<dbReference type="Proteomes" id="UP001058003">
    <property type="component" value="Chromosome"/>
</dbReference>